<gene>
    <name evidence="3" type="ORF">CRM94_10705</name>
</gene>
<dbReference type="GO" id="GO:0016747">
    <property type="term" value="F:acyltransferase activity, transferring groups other than amino-acyl groups"/>
    <property type="evidence" value="ECO:0007669"/>
    <property type="project" value="InterPro"/>
</dbReference>
<organism evidence="3 4">
    <name type="scientific">Burkholderia gladioli</name>
    <name type="common">Pseudomonas marginata</name>
    <name type="synonym">Phytomonas marginata</name>
    <dbReference type="NCBI Taxonomy" id="28095"/>
    <lineage>
        <taxon>Bacteria</taxon>
        <taxon>Pseudomonadati</taxon>
        <taxon>Pseudomonadota</taxon>
        <taxon>Betaproteobacteria</taxon>
        <taxon>Burkholderiales</taxon>
        <taxon>Burkholderiaceae</taxon>
        <taxon>Burkholderia</taxon>
    </lineage>
</organism>
<feature type="transmembrane region" description="Helical" evidence="1">
    <location>
        <begin position="266"/>
        <end position="286"/>
    </location>
</feature>
<feature type="transmembrane region" description="Helical" evidence="1">
    <location>
        <begin position="328"/>
        <end position="346"/>
    </location>
</feature>
<reference evidence="4" key="1">
    <citation type="submission" date="2017-09" db="EMBL/GenBank/DDBJ databases">
        <title>FDA dAtabase for Regulatory Grade micrObial Sequences (FDA-ARGOS): Supporting development and validation of Infectious Disease Dx tests.</title>
        <authorList>
            <person name="Minogue T."/>
            <person name="Wolcott M."/>
            <person name="Wasieloski L."/>
            <person name="Aguilar W."/>
            <person name="Moore D."/>
            <person name="Tallon L."/>
            <person name="Sadzewicz L."/>
            <person name="Ott S."/>
            <person name="Zhao X."/>
            <person name="Nagaraj S."/>
            <person name="Vavikolanu K."/>
            <person name="Aluvathingal J."/>
            <person name="Nadendla S."/>
            <person name="Sichtig H."/>
        </authorList>
    </citation>
    <scope>NUCLEOTIDE SEQUENCE [LARGE SCALE GENOMIC DNA]</scope>
    <source>
        <strain evidence="4">FDAARGOS_390</strain>
    </source>
</reference>
<keyword evidence="1" id="KW-1133">Transmembrane helix</keyword>
<protein>
    <submittedName>
        <fullName evidence="3">Acyltransferase</fullName>
    </submittedName>
</protein>
<feature type="transmembrane region" description="Helical" evidence="1">
    <location>
        <begin position="306"/>
        <end position="322"/>
    </location>
</feature>
<dbReference type="InterPro" id="IPR002656">
    <property type="entry name" value="Acyl_transf_3_dom"/>
</dbReference>
<evidence type="ECO:0000313" key="3">
    <source>
        <dbReference type="EMBL" id="PEH42583.1"/>
    </source>
</evidence>
<sequence length="375" mass="41504">MKAGHGRLAFAHQLRGIAVLLVVISHYLQLFWERPEVVDRHIGLRLEAGAPPALVAWLADAGIATGSIGVAIFFLISGLVIPISITRLRRRFLLARLLRIYPTYLAALAVNLVVYCASHAGAAMPWPGPLVLASNLLLLNPYLRIASLDMVNWTLAIEMTFYCLAALGWRWVERYGRRAIVATGAAVLAAALLLRIGMPDGGRGMAMAVVGEFVNEAMFVSFILLGTLCYLHLEGRLTTRALLLGLAFGYLGFCAIWLVLVRSHEIWRVPMNYLLALLIFTGSYFFRHRFRGGAWLARLADISYPLYLVHALLGYCVIRLLMAQGQPYSLAVLVATCAALGLAAVLHQRVERPSLHYVARCCQIVRPAQEKMRRS</sequence>
<dbReference type="AlphaFoldDB" id="A0A2A7SGL3"/>
<dbReference type="InterPro" id="IPR050879">
    <property type="entry name" value="Acyltransferase_3"/>
</dbReference>
<keyword evidence="3" id="KW-0012">Acyltransferase</keyword>
<feature type="transmembrane region" description="Helical" evidence="1">
    <location>
        <begin position="101"/>
        <end position="122"/>
    </location>
</feature>
<dbReference type="RefSeq" id="WP_096751166.1">
    <property type="nucleotide sequence ID" value="NZ_CADEPO010000018.1"/>
</dbReference>
<accession>A0A2A7SGL3</accession>
<feature type="transmembrane region" description="Helical" evidence="1">
    <location>
        <begin position="142"/>
        <end position="167"/>
    </location>
</feature>
<feature type="transmembrane region" description="Helical" evidence="1">
    <location>
        <begin position="179"/>
        <end position="197"/>
    </location>
</feature>
<feature type="domain" description="Acyltransferase 3" evidence="2">
    <location>
        <begin position="13"/>
        <end position="346"/>
    </location>
</feature>
<evidence type="ECO:0000256" key="1">
    <source>
        <dbReference type="SAM" id="Phobius"/>
    </source>
</evidence>
<feature type="transmembrane region" description="Helical" evidence="1">
    <location>
        <begin position="217"/>
        <end position="233"/>
    </location>
</feature>
<feature type="transmembrane region" description="Helical" evidence="1">
    <location>
        <begin position="52"/>
        <end position="81"/>
    </location>
</feature>
<dbReference type="PANTHER" id="PTHR23028:SF131">
    <property type="entry name" value="BLR2367 PROTEIN"/>
    <property type="match status" value="1"/>
</dbReference>
<dbReference type="Pfam" id="PF01757">
    <property type="entry name" value="Acyl_transf_3"/>
    <property type="match status" value="1"/>
</dbReference>
<dbReference type="GO" id="GO:0016020">
    <property type="term" value="C:membrane"/>
    <property type="evidence" value="ECO:0007669"/>
    <property type="project" value="TreeGrafter"/>
</dbReference>
<keyword evidence="3" id="KW-0808">Transferase</keyword>
<dbReference type="EMBL" id="PDDY01000001">
    <property type="protein sequence ID" value="PEH42583.1"/>
    <property type="molecule type" value="Genomic_DNA"/>
</dbReference>
<dbReference type="PANTHER" id="PTHR23028">
    <property type="entry name" value="ACETYLTRANSFERASE"/>
    <property type="match status" value="1"/>
</dbReference>
<dbReference type="Proteomes" id="UP000220629">
    <property type="component" value="Unassembled WGS sequence"/>
</dbReference>
<feature type="transmembrane region" description="Helical" evidence="1">
    <location>
        <begin position="240"/>
        <end position="260"/>
    </location>
</feature>
<evidence type="ECO:0000259" key="2">
    <source>
        <dbReference type="Pfam" id="PF01757"/>
    </source>
</evidence>
<keyword evidence="1" id="KW-0472">Membrane</keyword>
<proteinExistence type="predicted"/>
<name>A0A2A7SGL3_BURGA</name>
<keyword evidence="1" id="KW-0812">Transmembrane</keyword>
<evidence type="ECO:0000313" key="4">
    <source>
        <dbReference type="Proteomes" id="UP000220629"/>
    </source>
</evidence>
<dbReference type="GO" id="GO:0000271">
    <property type="term" value="P:polysaccharide biosynthetic process"/>
    <property type="evidence" value="ECO:0007669"/>
    <property type="project" value="TreeGrafter"/>
</dbReference>
<comment type="caution">
    <text evidence="3">The sequence shown here is derived from an EMBL/GenBank/DDBJ whole genome shotgun (WGS) entry which is preliminary data.</text>
</comment>
<feature type="transmembrane region" description="Helical" evidence="1">
    <location>
        <begin position="12"/>
        <end position="32"/>
    </location>
</feature>